<protein>
    <recommendedName>
        <fullName evidence="5">Transglycosylase SLT domain-containing protein</fullName>
    </recommendedName>
</protein>
<feature type="domain" description="Peptidoglycan binding-like" evidence="2">
    <location>
        <begin position="16"/>
        <end position="71"/>
    </location>
</feature>
<comment type="caution">
    <text evidence="3">The sequence shown here is derived from an EMBL/GenBank/DDBJ whole genome shotgun (WGS) entry which is preliminary data.</text>
</comment>
<dbReference type="EMBL" id="JACIGE010000006">
    <property type="protein sequence ID" value="MBB4247554.1"/>
    <property type="molecule type" value="Genomic_DNA"/>
</dbReference>
<dbReference type="AlphaFoldDB" id="A0A840G067"/>
<dbReference type="InterPro" id="IPR008258">
    <property type="entry name" value="Transglycosylase_SLT_dom_1"/>
</dbReference>
<dbReference type="SUPFAM" id="SSF53955">
    <property type="entry name" value="Lysozyme-like"/>
    <property type="match status" value="1"/>
</dbReference>
<evidence type="ECO:0008006" key="5">
    <source>
        <dbReference type="Google" id="ProtNLM"/>
    </source>
</evidence>
<dbReference type="OrthoDB" id="9772911at2"/>
<dbReference type="InterPro" id="IPR002477">
    <property type="entry name" value="Peptidoglycan-bd-like"/>
</dbReference>
<dbReference type="InterPro" id="IPR036366">
    <property type="entry name" value="PGBDSf"/>
</dbReference>
<gene>
    <name evidence="3" type="ORF">GGD90_001928</name>
</gene>
<feature type="domain" description="Transglycosylase SLT" evidence="1">
    <location>
        <begin position="157"/>
        <end position="270"/>
    </location>
</feature>
<dbReference type="InterPro" id="IPR023346">
    <property type="entry name" value="Lysozyme-like_dom_sf"/>
</dbReference>
<evidence type="ECO:0000313" key="3">
    <source>
        <dbReference type="EMBL" id="MBB4247554.1"/>
    </source>
</evidence>
<dbReference type="InterPro" id="IPR036365">
    <property type="entry name" value="PGBD-like_sf"/>
</dbReference>
<dbReference type="Pfam" id="PF01471">
    <property type="entry name" value="PG_binding_1"/>
    <property type="match status" value="1"/>
</dbReference>
<dbReference type="Proteomes" id="UP000587070">
    <property type="component" value="Unassembled WGS sequence"/>
</dbReference>
<name>A0A840G067_RHOTE</name>
<dbReference type="Gene3D" id="1.10.101.10">
    <property type="entry name" value="PGBD-like superfamily/PGBD"/>
    <property type="match status" value="1"/>
</dbReference>
<keyword evidence="4" id="KW-1185">Reference proteome</keyword>
<evidence type="ECO:0000259" key="2">
    <source>
        <dbReference type="Pfam" id="PF01471"/>
    </source>
</evidence>
<evidence type="ECO:0000313" key="4">
    <source>
        <dbReference type="Proteomes" id="UP000587070"/>
    </source>
</evidence>
<reference evidence="3 4" key="1">
    <citation type="submission" date="2020-08" db="EMBL/GenBank/DDBJ databases">
        <title>Genome sequencing of Purple Non-Sulfur Bacteria from various extreme environments.</title>
        <authorList>
            <person name="Mayer M."/>
        </authorList>
    </citation>
    <scope>NUCLEOTIDE SEQUENCE [LARGE SCALE GENOMIC DNA]</scope>
    <source>
        <strain evidence="3 4">2761</strain>
    </source>
</reference>
<accession>A0A840G067</accession>
<sequence>MELSGDLSFRFPLQRGLEVRAVQQALARARLLQAPADGIFGPATRNAVLNFQQMHQLRPDGIVGRDTWSLLFSEQAAVVPANDQQRGPAASVIGGSWGRQLQPYVDRLGQPHGSPVGSSGLRWCLDADGVRVDDVLPRSKGKPTTVSNTWSAYRTVFEKCAAAYGVPVELLVAVACTESGGNPQVVRLEPGYESDEATPARISAGLMQTLISTARAATGDKSLDRAALLTPEASVRAGACYIKQQAVTARAPTNFDPPLVGIAYNAGSLRPSGNNRWALVQTERDVKLKIFHADAFVEYFNDLFSVLASAPPLANTPSFWTALHQS</sequence>
<proteinExistence type="predicted"/>
<dbReference type="Gene3D" id="1.10.530.10">
    <property type="match status" value="1"/>
</dbReference>
<dbReference type="SUPFAM" id="SSF47090">
    <property type="entry name" value="PGBD-like"/>
    <property type="match status" value="1"/>
</dbReference>
<dbReference type="RefSeq" id="WP_153116571.1">
    <property type="nucleotide sequence ID" value="NZ_JACIGE010000006.1"/>
</dbReference>
<dbReference type="Pfam" id="PF01464">
    <property type="entry name" value="SLT"/>
    <property type="match status" value="1"/>
</dbReference>
<organism evidence="3 4">
    <name type="scientific">Rhodocyclus tenuis</name>
    <name type="common">Rhodospirillum tenue</name>
    <dbReference type="NCBI Taxonomy" id="1066"/>
    <lineage>
        <taxon>Bacteria</taxon>
        <taxon>Pseudomonadati</taxon>
        <taxon>Pseudomonadota</taxon>
        <taxon>Betaproteobacteria</taxon>
        <taxon>Rhodocyclales</taxon>
        <taxon>Rhodocyclaceae</taxon>
        <taxon>Rhodocyclus</taxon>
    </lineage>
</organism>
<evidence type="ECO:0000259" key="1">
    <source>
        <dbReference type="Pfam" id="PF01464"/>
    </source>
</evidence>